<name>A0A358MJT3_WEICO</name>
<evidence type="ECO:0000256" key="3">
    <source>
        <dbReference type="HAMAP-Rule" id="MF_01539"/>
    </source>
</evidence>
<feature type="binding site" evidence="3">
    <location>
        <begin position="7"/>
        <end position="20"/>
    </location>
    <ligand>
        <name>ATP</name>
        <dbReference type="ChEBI" id="CHEBI:30616"/>
    </ligand>
</feature>
<dbReference type="RefSeq" id="WP_118704383.1">
    <property type="nucleotide sequence ID" value="NZ_CABJBN010000007.1"/>
</dbReference>
<evidence type="ECO:0000313" key="5">
    <source>
        <dbReference type="Proteomes" id="UP000650485"/>
    </source>
</evidence>
<evidence type="ECO:0000256" key="2">
    <source>
        <dbReference type="ARBA" id="ARBA00022694"/>
    </source>
</evidence>
<dbReference type="PANTHER" id="PTHR37825:SF1">
    <property type="entry name" value="TRNA(MET) CYTIDINE ACETATE LIGASE"/>
    <property type="match status" value="1"/>
</dbReference>
<dbReference type="SUPFAM" id="SSF52374">
    <property type="entry name" value="Nucleotidylyl transferase"/>
    <property type="match status" value="1"/>
</dbReference>
<accession>A0A358MJT3</accession>
<keyword evidence="1 3" id="KW-0436">Ligase</keyword>
<dbReference type="AlphaFoldDB" id="A0A358MJT3"/>
<feature type="binding site" evidence="3">
    <location>
        <position position="154"/>
    </location>
    <ligand>
        <name>ATP</name>
        <dbReference type="ChEBI" id="CHEBI:30616"/>
    </ligand>
</feature>
<keyword evidence="3" id="KW-0963">Cytoplasm</keyword>
<dbReference type="EMBL" id="JACSZT010000006">
    <property type="protein sequence ID" value="MBC6498754.1"/>
    <property type="molecule type" value="Genomic_DNA"/>
</dbReference>
<feature type="binding site" evidence="3">
    <location>
        <position position="101"/>
    </location>
    <ligand>
        <name>ATP</name>
        <dbReference type="ChEBI" id="CHEBI:30616"/>
    </ligand>
</feature>
<dbReference type="InterPro" id="IPR014729">
    <property type="entry name" value="Rossmann-like_a/b/a_fold"/>
</dbReference>
<dbReference type="GO" id="GO:0006400">
    <property type="term" value="P:tRNA modification"/>
    <property type="evidence" value="ECO:0007669"/>
    <property type="project" value="UniProtKB-UniRule"/>
</dbReference>
<comment type="subcellular location">
    <subcellularLocation>
        <location evidence="3">Cytoplasm</location>
    </subcellularLocation>
</comment>
<dbReference type="Pfam" id="PF05636">
    <property type="entry name" value="HIGH_NTase1"/>
    <property type="match status" value="1"/>
</dbReference>
<comment type="similarity">
    <text evidence="3">Belongs to the TmcAL family.</text>
</comment>
<dbReference type="HAMAP" id="MF_01539">
    <property type="entry name" value="TmcAL"/>
    <property type="match status" value="1"/>
</dbReference>
<comment type="function">
    <text evidence="3">Catalyzes the formation of N(4)-acetylcytidine (ac(4)C) at the wobble position of elongator tRNA(Met), using acetate and ATP as substrates. First activates an acetate ion to form acetyladenylate (Ac-AMP) and then transfers the acetyl group to tRNA to form ac(4)C34.</text>
</comment>
<organism evidence="4 5">
    <name type="scientific">Weissella confusa</name>
    <name type="common">Lactobacillus confusus</name>
    <dbReference type="NCBI Taxonomy" id="1583"/>
    <lineage>
        <taxon>Bacteria</taxon>
        <taxon>Bacillati</taxon>
        <taxon>Bacillota</taxon>
        <taxon>Bacilli</taxon>
        <taxon>Lactobacillales</taxon>
        <taxon>Lactobacillaceae</taxon>
        <taxon>Weissella</taxon>
    </lineage>
</organism>
<keyword evidence="3" id="KW-0067">ATP-binding</keyword>
<keyword evidence="2 3" id="KW-0819">tRNA processing</keyword>
<dbReference type="GO" id="GO:0016879">
    <property type="term" value="F:ligase activity, forming carbon-nitrogen bonds"/>
    <property type="evidence" value="ECO:0007669"/>
    <property type="project" value="UniProtKB-UniRule"/>
</dbReference>
<dbReference type="GO" id="GO:0005524">
    <property type="term" value="F:ATP binding"/>
    <property type="evidence" value="ECO:0007669"/>
    <property type="project" value="UniProtKB-KW"/>
</dbReference>
<reference evidence="4" key="1">
    <citation type="submission" date="2020-08" db="EMBL/GenBank/DDBJ databases">
        <title>Complete genome sequence of Weissella confusa strain FS54 provides insights into metabolic potential.</title>
        <authorList>
            <person name="Fhoula I."/>
            <person name="Najjari A."/>
            <person name="Lekired A."/>
            <person name="Bessrour-Aouam N."/>
            <person name="Jaballah S."/>
            <person name="Klibi N."/>
            <person name="Ouzari H.-I."/>
        </authorList>
    </citation>
    <scope>NUCLEOTIDE SEQUENCE</scope>
    <source>
        <strain evidence="4">FS54</strain>
    </source>
</reference>
<dbReference type="PANTHER" id="PTHR37825">
    <property type="entry name" value="TRNA(MET) CYTIDINE ACETATE LIGASE"/>
    <property type="match status" value="1"/>
</dbReference>
<dbReference type="EC" id="6.3.4.-" evidence="3"/>
<gene>
    <name evidence="3" type="primary">tmcAL</name>
    <name evidence="4" type="ORF">H7R52_08700</name>
</gene>
<evidence type="ECO:0000256" key="1">
    <source>
        <dbReference type="ARBA" id="ARBA00022598"/>
    </source>
</evidence>
<dbReference type="Proteomes" id="UP000650485">
    <property type="component" value="Unassembled WGS sequence"/>
</dbReference>
<keyword evidence="3" id="KW-0547">Nucleotide-binding</keyword>
<feature type="binding site" evidence="3">
    <location>
        <begin position="181"/>
        <end position="182"/>
    </location>
    <ligand>
        <name>ATP</name>
        <dbReference type="ChEBI" id="CHEBI:30616"/>
    </ligand>
</feature>
<comment type="catalytic activity">
    <reaction evidence="3">
        <text>cytidine(34) in elongator tRNA(Met) + acetate + ATP = N(4)-acetylcytidine(34) in elongator tRNA(Met) + AMP + diphosphate</text>
        <dbReference type="Rhea" id="RHEA:58144"/>
        <dbReference type="Rhea" id="RHEA-COMP:10693"/>
        <dbReference type="Rhea" id="RHEA-COMP:10694"/>
        <dbReference type="ChEBI" id="CHEBI:30089"/>
        <dbReference type="ChEBI" id="CHEBI:30616"/>
        <dbReference type="ChEBI" id="CHEBI:33019"/>
        <dbReference type="ChEBI" id="CHEBI:74900"/>
        <dbReference type="ChEBI" id="CHEBI:82748"/>
        <dbReference type="ChEBI" id="CHEBI:456215"/>
    </reaction>
</comment>
<dbReference type="Gene3D" id="3.40.50.620">
    <property type="entry name" value="HUPs"/>
    <property type="match status" value="1"/>
</dbReference>
<evidence type="ECO:0000313" key="4">
    <source>
        <dbReference type="EMBL" id="MBC6498754.1"/>
    </source>
</evidence>
<sequence length="397" mass="44349">MEAVGLVTEYNPFHNGHAYHVAQAKAVTGADTVVAVMSGNYVQRGVPAVFDKWRRTELALAGGVDIVFELPFAFAVQPAHIFARGAVQLLADAGVSSIVFGAEHAELDFLALAQQARERLAADDHFSADYSQTYATAFNDVLAEVVGFRLTDPNDMLGFAYATAVIELGLADQIRLQPIQRIKAGYHDTTLSDDHIASATALRELINQEAPAAEFADYVSQPAAELLAQGAQTADWSETWYDALRYKVLTTPIDELETIYQLTDGLAYRLKETIERDITADYETFMTTFKSKRYTQARLQRTLLYTVLNITDAEMQTAMQQPYLRMLGATPVGRRYLKQQRESFTLPLIHKVEKDDLTGILMLDYRAGRLYQQFSRTRQDKASPLDTGRIPVFIERG</sequence>
<proteinExistence type="inferred from homology"/>
<protein>
    <recommendedName>
        <fullName evidence="3">tRNA(Met) cytidine acetate ligase</fullName>
        <ecNumber evidence="3">6.3.4.-</ecNumber>
    </recommendedName>
</protein>
<dbReference type="GO" id="GO:0000049">
    <property type="term" value="F:tRNA binding"/>
    <property type="evidence" value="ECO:0007669"/>
    <property type="project" value="UniProtKB-KW"/>
</dbReference>
<dbReference type="NCBIfam" id="NF010191">
    <property type="entry name" value="PRK13670.1"/>
    <property type="match status" value="1"/>
</dbReference>
<keyword evidence="3" id="KW-0820">tRNA-binding</keyword>
<dbReference type="GO" id="GO:0005737">
    <property type="term" value="C:cytoplasm"/>
    <property type="evidence" value="ECO:0007669"/>
    <property type="project" value="UniProtKB-SubCell"/>
</dbReference>
<dbReference type="InterPro" id="IPR008513">
    <property type="entry name" value="tRNA(Met)_cyd_acetate_ligase"/>
</dbReference>
<comment type="caution">
    <text evidence="4">The sequence shown here is derived from an EMBL/GenBank/DDBJ whole genome shotgun (WGS) entry which is preliminary data.</text>
</comment>
<keyword evidence="3" id="KW-0694">RNA-binding</keyword>